<keyword evidence="3" id="KW-0479">Metal-binding</keyword>
<keyword evidence="5" id="KW-0106">Calcium</keyword>
<keyword evidence="4" id="KW-0378">Hydrolase</keyword>
<reference evidence="8 9" key="1">
    <citation type="submission" date="2021-04" db="EMBL/GenBank/DDBJ databases">
        <authorList>
            <person name="Bliznina A."/>
        </authorList>
    </citation>
    <scope>NUCLEOTIDE SEQUENCE [LARGE SCALE GENOMIC DNA]</scope>
</reference>
<dbReference type="PANTHER" id="PTHR10342:SF274">
    <property type="entry name" value="ARYLSULFATASE B"/>
    <property type="match status" value="1"/>
</dbReference>
<keyword evidence="9" id="KW-1185">Reference proteome</keyword>
<dbReference type="InterPro" id="IPR011043">
    <property type="entry name" value="Gal_Oxase/kelch_b-propeller"/>
</dbReference>
<feature type="domain" description="Sulfatase N-terminal" evidence="7">
    <location>
        <begin position="486"/>
        <end position="732"/>
    </location>
</feature>
<dbReference type="Proteomes" id="UP001158576">
    <property type="component" value="Chromosome PAR"/>
</dbReference>
<evidence type="ECO:0000256" key="1">
    <source>
        <dbReference type="ARBA" id="ARBA00001913"/>
    </source>
</evidence>
<protein>
    <submittedName>
        <fullName evidence="8">Oidioi.mRNA.OKI2018_I69.PAR.g9687.t1.cds</fullName>
    </submittedName>
</protein>
<dbReference type="InterPro" id="IPR024607">
    <property type="entry name" value="Sulfatase_CS"/>
</dbReference>
<keyword evidence="6" id="KW-0325">Glycoprotein</keyword>
<comment type="cofactor">
    <cofactor evidence="1">
        <name>Ca(2+)</name>
        <dbReference type="ChEBI" id="CHEBI:29108"/>
    </cofactor>
</comment>
<dbReference type="InterPro" id="IPR037293">
    <property type="entry name" value="Gal_Oxidase_central_sf"/>
</dbReference>
<dbReference type="InterPro" id="IPR017850">
    <property type="entry name" value="Alkaline_phosphatase_core_sf"/>
</dbReference>
<proteinExistence type="inferred from homology"/>
<evidence type="ECO:0000313" key="9">
    <source>
        <dbReference type="Proteomes" id="UP001158576"/>
    </source>
</evidence>
<evidence type="ECO:0000259" key="7">
    <source>
        <dbReference type="Pfam" id="PF00884"/>
    </source>
</evidence>
<comment type="similarity">
    <text evidence="2">Belongs to the sulfatase family.</text>
</comment>
<sequence length="1036" mass="117482">MDVSFFNNFRFRENPLLRVNENCVDLDLGEICSSNCAEKTVACLSYCNSDDVSCQNSCVRQGFDCIDGCPCHTDCFEGCEGCAAEICSVCAEPGENPDYNRCLNEVELDLYQCLDRCGGDSACVNQCTLQFLEDFENCPCESGCPNGCPCPNYDCGDVNPTLPPQELGSVLILDRNYNHLPALANFNSFNEDIKVSFYNNGPDNLEYNFNDGCSFVYRGKNYLFGGWYENEDGSKAPGPHILNECDIEKVEGETFFFDCYSGAVGFLPTDDDPEAYVMLYDGKHKVQTYDGSKVWDNSLPEPKVSHTGTGGHIPVYEGYPILISGYNEDTGIGTNAVERYNKYYGWSIREGIEFPEQYIQEYTSVWGDFGVIVFPGFPGESSKIWRLYEDQWTNISTVPWDGPRRFARAVLFPNNEVMILGGSGSQNFHKFVFNDDFTSIVGETLENLPAIANYDDPHAILVPNGHCRYAFRYGLGSDPISFENPIGMSTKEKLLPQYLKEIGYNTHAVGKWHLGYCNDSFVPHNRGFDTFLGHYGGGVDYHTHATQGALGSYLNHFLNGEPHIPEGGFDFASYAWSNRTNKVLRENTDKPNFVYLAFNAPHEKVAAPADLKEEMNALYPDIPATRRLQLASVKSIDVAMQSVIEEASKLDRETIVIFHTDNGGAIQAYAGNIDGPRGCSFPYKGYKSVLAEGGTLSPTWVYSTKRQFHSRYIDGMVHIMDFFPTILHWAGYDKPMPRNLDGIDQYDLFEDASITQIRDRFIYGLLHDWDDENLEWKTTYAVRYGDYKFLNYQSELIGNTQCPEGWFNNRHAKYLFPFKKTRDARMNKVWAMSDAEPNKEAGETNRNPGFSLYNLKKDPFETRNMGVGRVGKKYTKIYMDLVNDIQSYVAEEIQKGIQYPVTGKFKGKLVSRIMKKIPFDEKLQHYYDTGRVLSFDSETQNSSGFDGYLGSNWCPNDLDEALFIQMYHEAVANNQESLAYMINLYLWDGYGPEGTTRSSPPQTLFFSSRTGQSGSSWFWDDEDNFESDWWFTDEDE</sequence>
<evidence type="ECO:0000256" key="4">
    <source>
        <dbReference type="ARBA" id="ARBA00022801"/>
    </source>
</evidence>
<evidence type="ECO:0000256" key="5">
    <source>
        <dbReference type="ARBA" id="ARBA00022837"/>
    </source>
</evidence>
<name>A0ABN7RLS9_OIKDI</name>
<dbReference type="InterPro" id="IPR000917">
    <property type="entry name" value="Sulfatase_N"/>
</dbReference>
<dbReference type="SUPFAM" id="SSF53649">
    <property type="entry name" value="Alkaline phosphatase-like"/>
    <property type="match status" value="1"/>
</dbReference>
<dbReference type="Pfam" id="PF00884">
    <property type="entry name" value="Sulfatase"/>
    <property type="match status" value="1"/>
</dbReference>
<dbReference type="PANTHER" id="PTHR10342">
    <property type="entry name" value="ARYLSULFATASE"/>
    <property type="match status" value="1"/>
</dbReference>
<dbReference type="Gene3D" id="3.30.1120.10">
    <property type="match status" value="1"/>
</dbReference>
<gene>
    <name evidence="8" type="ORF">OKIOD_LOCUS1245</name>
</gene>
<dbReference type="SUPFAM" id="SSF50965">
    <property type="entry name" value="Galactose oxidase, central domain"/>
    <property type="match status" value="1"/>
</dbReference>
<dbReference type="Gene3D" id="3.40.720.10">
    <property type="entry name" value="Alkaline Phosphatase, subunit A"/>
    <property type="match status" value="1"/>
</dbReference>
<accession>A0ABN7RLS9</accession>
<evidence type="ECO:0000256" key="2">
    <source>
        <dbReference type="ARBA" id="ARBA00008779"/>
    </source>
</evidence>
<evidence type="ECO:0000313" key="8">
    <source>
        <dbReference type="EMBL" id="CAG5080702.1"/>
    </source>
</evidence>
<dbReference type="Gene3D" id="2.130.10.80">
    <property type="entry name" value="Galactose oxidase/kelch, beta-propeller"/>
    <property type="match status" value="1"/>
</dbReference>
<evidence type="ECO:0000256" key="6">
    <source>
        <dbReference type="ARBA" id="ARBA00023180"/>
    </source>
</evidence>
<evidence type="ECO:0000256" key="3">
    <source>
        <dbReference type="ARBA" id="ARBA00022723"/>
    </source>
</evidence>
<dbReference type="InterPro" id="IPR047115">
    <property type="entry name" value="ARSB"/>
</dbReference>
<dbReference type="EMBL" id="OU015568">
    <property type="protein sequence ID" value="CAG5080702.1"/>
    <property type="molecule type" value="Genomic_DNA"/>
</dbReference>
<organism evidence="8 9">
    <name type="scientific">Oikopleura dioica</name>
    <name type="common">Tunicate</name>
    <dbReference type="NCBI Taxonomy" id="34765"/>
    <lineage>
        <taxon>Eukaryota</taxon>
        <taxon>Metazoa</taxon>
        <taxon>Chordata</taxon>
        <taxon>Tunicata</taxon>
        <taxon>Appendicularia</taxon>
        <taxon>Copelata</taxon>
        <taxon>Oikopleuridae</taxon>
        <taxon>Oikopleura</taxon>
    </lineage>
</organism>
<dbReference type="PROSITE" id="PS00149">
    <property type="entry name" value="SULFATASE_2"/>
    <property type="match status" value="1"/>
</dbReference>